<organism evidence="1 2">
    <name type="scientific">Phytophthora megakarya</name>
    <dbReference type="NCBI Taxonomy" id="4795"/>
    <lineage>
        <taxon>Eukaryota</taxon>
        <taxon>Sar</taxon>
        <taxon>Stramenopiles</taxon>
        <taxon>Oomycota</taxon>
        <taxon>Peronosporomycetes</taxon>
        <taxon>Peronosporales</taxon>
        <taxon>Peronosporaceae</taxon>
        <taxon>Phytophthora</taxon>
    </lineage>
</organism>
<gene>
    <name evidence="1" type="ORF">PHMEG_00023529</name>
</gene>
<proteinExistence type="predicted"/>
<dbReference type="Proteomes" id="UP000198211">
    <property type="component" value="Unassembled WGS sequence"/>
</dbReference>
<accession>A0A225VIF3</accession>
<sequence>MTSATTATAFTMKLKQFNGTGFPAWGAQVKLVLEIKGLWADVERVAPSADGLAAETEKLSVYT</sequence>
<protein>
    <submittedName>
        <fullName evidence="1">Ferrous iron transport protein A</fullName>
    </submittedName>
</protein>
<comment type="caution">
    <text evidence="1">The sequence shown here is derived from an EMBL/GenBank/DDBJ whole genome shotgun (WGS) entry which is preliminary data.</text>
</comment>
<name>A0A225VIF3_9STRA</name>
<dbReference type="OrthoDB" id="111892at2759"/>
<keyword evidence="2" id="KW-1185">Reference proteome</keyword>
<dbReference type="AlphaFoldDB" id="A0A225VIF3"/>
<evidence type="ECO:0000313" key="1">
    <source>
        <dbReference type="EMBL" id="OWZ04547.1"/>
    </source>
</evidence>
<reference evidence="2" key="1">
    <citation type="submission" date="2017-03" db="EMBL/GenBank/DDBJ databases">
        <title>Phytopthora megakarya and P. palmivora, two closely related causual agents of cacao black pod achieved similar genome size and gene model numbers by different mechanisms.</title>
        <authorList>
            <person name="Ali S."/>
            <person name="Shao J."/>
            <person name="Larry D.J."/>
            <person name="Kronmiller B."/>
            <person name="Shen D."/>
            <person name="Strem M.D."/>
            <person name="Melnick R.L."/>
            <person name="Guiltinan M.J."/>
            <person name="Tyler B.M."/>
            <person name="Meinhardt L.W."/>
            <person name="Bailey B.A."/>
        </authorList>
    </citation>
    <scope>NUCLEOTIDE SEQUENCE [LARGE SCALE GENOMIC DNA]</scope>
    <source>
        <strain evidence="2">zdho120</strain>
    </source>
</reference>
<dbReference type="EMBL" id="NBNE01004906">
    <property type="protein sequence ID" value="OWZ04547.1"/>
    <property type="molecule type" value="Genomic_DNA"/>
</dbReference>
<evidence type="ECO:0000313" key="2">
    <source>
        <dbReference type="Proteomes" id="UP000198211"/>
    </source>
</evidence>